<evidence type="ECO:0000259" key="7">
    <source>
        <dbReference type="PROSITE" id="PS00651"/>
    </source>
</evidence>
<dbReference type="InterPro" id="IPR020069">
    <property type="entry name" value="Ribosomal_bL9_C"/>
</dbReference>
<dbReference type="HAMAP" id="MF_00503">
    <property type="entry name" value="Ribosomal_bL9"/>
    <property type="match status" value="1"/>
</dbReference>
<dbReference type="PANTHER" id="PTHR21368">
    <property type="entry name" value="50S RIBOSOMAL PROTEIN L9"/>
    <property type="match status" value="1"/>
</dbReference>
<name>A0A4D6WV25_9FLOR</name>
<dbReference type="GO" id="GO:0003735">
    <property type="term" value="F:structural constituent of ribosome"/>
    <property type="evidence" value="ECO:0007669"/>
    <property type="project" value="InterPro"/>
</dbReference>
<keyword evidence="5" id="KW-0687">Ribonucleoprotein</keyword>
<dbReference type="GO" id="GO:0006412">
    <property type="term" value="P:translation"/>
    <property type="evidence" value="ECO:0007669"/>
    <property type="project" value="InterPro"/>
</dbReference>
<keyword evidence="3" id="KW-0694">RNA-binding</keyword>
<feature type="domain" description="Ribosomal protein L9" evidence="7">
    <location>
        <begin position="17"/>
        <end position="44"/>
    </location>
</feature>
<evidence type="ECO:0000256" key="3">
    <source>
        <dbReference type="ARBA" id="ARBA00022884"/>
    </source>
</evidence>
<gene>
    <name evidence="8" type="primary">rpl9</name>
</gene>
<sequence>MRKKIQIILKKNYLNIGKKGKIAKISQGYAINYLIPNDIAEIATKNKIKHINMFENIKIHKIKANEFEAKNLQKYLNTIKKFSTKRKIGENNNIFGSINEKDISNIILNYTGINIDKKQIIIPNIKKIGVFNININILNKISSIIILNVIPENI</sequence>
<evidence type="ECO:0000256" key="2">
    <source>
        <dbReference type="ARBA" id="ARBA00022730"/>
    </source>
</evidence>
<dbReference type="EMBL" id="MK814656">
    <property type="protein sequence ID" value="QCI06571.1"/>
    <property type="molecule type" value="Genomic_DNA"/>
</dbReference>
<evidence type="ECO:0000313" key="8">
    <source>
        <dbReference type="EMBL" id="QCI06571.1"/>
    </source>
</evidence>
<proteinExistence type="inferred from homology"/>
<dbReference type="Pfam" id="PF01281">
    <property type="entry name" value="Ribosomal_L9_N"/>
    <property type="match status" value="1"/>
</dbReference>
<comment type="similarity">
    <text evidence="1">Belongs to the bacterial ribosomal protein bL9 family.</text>
</comment>
<keyword evidence="8" id="KW-0934">Plastid</keyword>
<dbReference type="InterPro" id="IPR009027">
    <property type="entry name" value="Ribosomal_bL9/RNase_H1_N"/>
</dbReference>
<organism evidence="8">
    <name type="scientific">Erythroglossum lusitanicum</name>
    <dbReference type="NCBI Taxonomy" id="2575615"/>
    <lineage>
        <taxon>Eukaryota</taxon>
        <taxon>Rhodophyta</taxon>
        <taxon>Florideophyceae</taxon>
        <taxon>Rhodymeniophycidae</taxon>
        <taxon>Ceramiales</taxon>
        <taxon>Delesseriaceae</taxon>
        <taxon>Erythroglossum</taxon>
    </lineage>
</organism>
<evidence type="ECO:0000256" key="4">
    <source>
        <dbReference type="ARBA" id="ARBA00022980"/>
    </source>
</evidence>
<dbReference type="Gene3D" id="3.10.430.100">
    <property type="entry name" value="Ribosomal protein L9, C-terminal domain"/>
    <property type="match status" value="1"/>
</dbReference>
<dbReference type="InterPro" id="IPR036791">
    <property type="entry name" value="Ribosomal_bL9_C_sf"/>
</dbReference>
<evidence type="ECO:0000256" key="6">
    <source>
        <dbReference type="ARBA" id="ARBA00035427"/>
    </source>
</evidence>
<reference evidence="8" key="2">
    <citation type="submission" date="2019-04" db="EMBL/GenBank/DDBJ databases">
        <authorList>
            <person name="Pasella M."/>
        </authorList>
    </citation>
    <scope>NUCLEOTIDE SEQUENCE</scope>
    <source>
        <strain evidence="8">PD2950_4</strain>
    </source>
</reference>
<keyword evidence="4 8" id="KW-0689">Ribosomal protein</keyword>
<dbReference type="InterPro" id="IPR000244">
    <property type="entry name" value="Ribosomal_bL9"/>
</dbReference>
<evidence type="ECO:0000256" key="1">
    <source>
        <dbReference type="ARBA" id="ARBA00010605"/>
    </source>
</evidence>
<protein>
    <recommendedName>
        <fullName evidence="6">50S ribosomal protein L9, chloroplastic</fullName>
    </recommendedName>
</protein>
<dbReference type="InterPro" id="IPR036935">
    <property type="entry name" value="Ribosomal_bL9_N_sf"/>
</dbReference>
<dbReference type="Pfam" id="PF03948">
    <property type="entry name" value="Ribosomal_L9_C"/>
    <property type="match status" value="1"/>
</dbReference>
<dbReference type="GO" id="GO:1990904">
    <property type="term" value="C:ribonucleoprotein complex"/>
    <property type="evidence" value="ECO:0007669"/>
    <property type="project" value="UniProtKB-KW"/>
</dbReference>
<dbReference type="NCBIfam" id="TIGR00158">
    <property type="entry name" value="L9"/>
    <property type="match status" value="1"/>
</dbReference>
<keyword evidence="2" id="KW-0699">rRNA-binding</keyword>
<dbReference type="InterPro" id="IPR020594">
    <property type="entry name" value="Ribosomal_bL9_bac/chp"/>
</dbReference>
<accession>A0A4D6WV25</accession>
<dbReference type="SUPFAM" id="SSF55658">
    <property type="entry name" value="L9 N-domain-like"/>
    <property type="match status" value="1"/>
</dbReference>
<dbReference type="Gene3D" id="3.40.5.10">
    <property type="entry name" value="Ribosomal protein L9, N-terminal domain"/>
    <property type="match status" value="1"/>
</dbReference>
<dbReference type="InterPro" id="IPR020070">
    <property type="entry name" value="Ribosomal_bL9_N"/>
</dbReference>
<geneLocation type="plastid" evidence="8"/>
<dbReference type="GO" id="GO:0019843">
    <property type="term" value="F:rRNA binding"/>
    <property type="evidence" value="ECO:0007669"/>
    <property type="project" value="UniProtKB-KW"/>
</dbReference>
<dbReference type="GO" id="GO:0005840">
    <property type="term" value="C:ribosome"/>
    <property type="evidence" value="ECO:0007669"/>
    <property type="project" value="UniProtKB-KW"/>
</dbReference>
<dbReference type="AlphaFoldDB" id="A0A4D6WV25"/>
<dbReference type="PROSITE" id="PS00651">
    <property type="entry name" value="RIBOSOMAL_L9"/>
    <property type="match status" value="1"/>
</dbReference>
<dbReference type="SUPFAM" id="SSF55653">
    <property type="entry name" value="Ribosomal protein L9 C-domain"/>
    <property type="match status" value="1"/>
</dbReference>
<evidence type="ECO:0000256" key="5">
    <source>
        <dbReference type="ARBA" id="ARBA00023274"/>
    </source>
</evidence>
<reference evidence="8" key="1">
    <citation type="journal article" date="2019" name="Mol. Phylogenet. Evol.">
        <title>Morphological evolution and classification of the red algal order Ceramiales inferred using plastid phylogenomics.</title>
        <authorList>
            <person name="Diaz-Tapia P."/>
            <person name="Pasella M.M."/>
            <person name="Verbruggen H."/>
            <person name="Maggs C.A."/>
        </authorList>
    </citation>
    <scope>NUCLEOTIDE SEQUENCE</scope>
    <source>
        <strain evidence="8">PD2950_4</strain>
    </source>
</reference>